<gene>
    <name evidence="2" type="ORF">AVEN_169483_1</name>
</gene>
<evidence type="ECO:0000313" key="3">
    <source>
        <dbReference type="Proteomes" id="UP000499080"/>
    </source>
</evidence>
<comment type="caution">
    <text evidence="2">The sequence shown here is derived from an EMBL/GenBank/DDBJ whole genome shotgun (WGS) entry which is preliminary data.</text>
</comment>
<dbReference type="OrthoDB" id="6567905at2759"/>
<accession>A0A4Y2LKI1</accession>
<keyword evidence="3" id="KW-1185">Reference proteome</keyword>
<protein>
    <recommendedName>
        <fullName evidence="4">Helitron helicase-like domain-containing protein</fullName>
    </recommendedName>
</protein>
<evidence type="ECO:0000256" key="1">
    <source>
        <dbReference type="SAM" id="MobiDB-lite"/>
    </source>
</evidence>
<evidence type="ECO:0000313" key="2">
    <source>
        <dbReference type="EMBL" id="GBN15291.1"/>
    </source>
</evidence>
<organism evidence="2 3">
    <name type="scientific">Araneus ventricosus</name>
    <name type="common">Orbweaver spider</name>
    <name type="synonym">Epeira ventricosa</name>
    <dbReference type="NCBI Taxonomy" id="182803"/>
    <lineage>
        <taxon>Eukaryota</taxon>
        <taxon>Metazoa</taxon>
        <taxon>Ecdysozoa</taxon>
        <taxon>Arthropoda</taxon>
        <taxon>Chelicerata</taxon>
        <taxon>Arachnida</taxon>
        <taxon>Araneae</taxon>
        <taxon>Araneomorphae</taxon>
        <taxon>Entelegynae</taxon>
        <taxon>Araneoidea</taxon>
        <taxon>Araneidae</taxon>
        <taxon>Araneus</taxon>
    </lineage>
</organism>
<reference evidence="2 3" key="1">
    <citation type="journal article" date="2019" name="Sci. Rep.">
        <title>Orb-weaving spider Araneus ventricosus genome elucidates the spidroin gene catalogue.</title>
        <authorList>
            <person name="Kono N."/>
            <person name="Nakamura H."/>
            <person name="Ohtoshi R."/>
            <person name="Moran D.A.P."/>
            <person name="Shinohara A."/>
            <person name="Yoshida Y."/>
            <person name="Fujiwara M."/>
            <person name="Mori M."/>
            <person name="Tomita M."/>
            <person name="Arakawa K."/>
        </authorList>
    </citation>
    <scope>NUCLEOTIDE SEQUENCE [LARGE SCALE GENOMIC DNA]</scope>
</reference>
<feature type="compositionally biased region" description="Basic residues" evidence="1">
    <location>
        <begin position="10"/>
        <end position="21"/>
    </location>
</feature>
<dbReference type="AlphaFoldDB" id="A0A4Y2LKI1"/>
<dbReference type="Proteomes" id="UP000499080">
    <property type="component" value="Unassembled WGS sequence"/>
</dbReference>
<feature type="region of interest" description="Disordered" evidence="1">
    <location>
        <begin position="1"/>
        <end position="21"/>
    </location>
</feature>
<name>A0A4Y2LKI1_ARAVE</name>
<dbReference type="PANTHER" id="PTHR45786">
    <property type="entry name" value="DNA BINDING PROTEIN-LIKE"/>
    <property type="match status" value="1"/>
</dbReference>
<sequence>MDTEEEPIAKRRRMTKERKARWLARQSQESLDRIRAVDAAAYKRRIEAEIPAQSQARRERYAEAHHLVRNRQSQRIRDEAIHFIEAQVETHNCGPMNIICQFRKSKNFAAERPSEGKFTSSCRKGKIKLEKLSDALSNDFLYPNFLLDLLTYPNNTDYKNFHDNIRSYNSAVSFSSMGTKVVDFSGGGPCVFKVHGQIRHRTSHIQSVNGQAPQYVQLYAIDSTQATKIRVNHPANEQCNLRILDQIDRFFRQHNRLSDTYRMLREVESRVIAESNEAGEDVPVVNMVFRCDRHSDQRRYNAPTASEIAMVFVNSDGEPPFERNVLVYPLNPENPQQPFININILSPNLDPMAYPIFFPYGEPDWQLNWRCESYQ</sequence>
<dbReference type="PANTHER" id="PTHR45786:SF74">
    <property type="entry name" value="ATP-DEPENDENT DNA HELICASE"/>
    <property type="match status" value="1"/>
</dbReference>
<proteinExistence type="predicted"/>
<evidence type="ECO:0008006" key="4">
    <source>
        <dbReference type="Google" id="ProtNLM"/>
    </source>
</evidence>
<dbReference type="EMBL" id="BGPR01006005">
    <property type="protein sequence ID" value="GBN15291.1"/>
    <property type="molecule type" value="Genomic_DNA"/>
</dbReference>